<keyword evidence="2" id="KW-1185">Reference proteome</keyword>
<dbReference type="AlphaFoldDB" id="A0ABD0PLX8"/>
<accession>A0ABD0PLX8</accession>
<organism evidence="1 2">
    <name type="scientific">Cirrhinus mrigala</name>
    <name type="common">Mrigala</name>
    <dbReference type="NCBI Taxonomy" id="683832"/>
    <lineage>
        <taxon>Eukaryota</taxon>
        <taxon>Metazoa</taxon>
        <taxon>Chordata</taxon>
        <taxon>Craniata</taxon>
        <taxon>Vertebrata</taxon>
        <taxon>Euteleostomi</taxon>
        <taxon>Actinopterygii</taxon>
        <taxon>Neopterygii</taxon>
        <taxon>Teleostei</taxon>
        <taxon>Ostariophysi</taxon>
        <taxon>Cypriniformes</taxon>
        <taxon>Cyprinidae</taxon>
        <taxon>Labeoninae</taxon>
        <taxon>Labeonini</taxon>
        <taxon>Cirrhinus</taxon>
    </lineage>
</organism>
<sequence>ELRERVLRGKYRVPFYMSTDCESILRRFLVLNPTKRCTLEVRRSNCGPQSTITADNMSY</sequence>
<dbReference type="Proteomes" id="UP001529510">
    <property type="component" value="Unassembled WGS sequence"/>
</dbReference>
<name>A0ABD0PLX8_CIRMR</name>
<dbReference type="EMBL" id="JAMKFB020000015">
    <property type="protein sequence ID" value="KAL0174441.1"/>
    <property type="molecule type" value="Genomic_DNA"/>
</dbReference>
<reference evidence="1 2" key="1">
    <citation type="submission" date="2024-05" db="EMBL/GenBank/DDBJ databases">
        <title>Genome sequencing and assembly of Indian major carp, Cirrhinus mrigala (Hamilton, 1822).</title>
        <authorList>
            <person name="Mohindra V."/>
            <person name="Chowdhury L.M."/>
            <person name="Lal K."/>
            <person name="Jena J.K."/>
        </authorList>
    </citation>
    <scope>NUCLEOTIDE SEQUENCE [LARGE SCALE GENOMIC DNA]</scope>
    <source>
        <strain evidence="1">CM1030</strain>
        <tissue evidence="1">Blood</tissue>
    </source>
</reference>
<gene>
    <name evidence="1" type="ORF">M9458_030409</name>
</gene>
<evidence type="ECO:0000313" key="2">
    <source>
        <dbReference type="Proteomes" id="UP001529510"/>
    </source>
</evidence>
<protein>
    <submittedName>
        <fullName evidence="1">Uncharacterized protein</fullName>
    </submittedName>
</protein>
<feature type="non-terminal residue" evidence="1">
    <location>
        <position position="1"/>
    </location>
</feature>
<evidence type="ECO:0000313" key="1">
    <source>
        <dbReference type="EMBL" id="KAL0174441.1"/>
    </source>
</evidence>
<comment type="caution">
    <text evidence="1">The sequence shown here is derived from an EMBL/GenBank/DDBJ whole genome shotgun (WGS) entry which is preliminary data.</text>
</comment>
<proteinExistence type="predicted"/>
<dbReference type="Gene3D" id="1.10.510.10">
    <property type="entry name" value="Transferase(Phosphotransferase) domain 1"/>
    <property type="match status" value="1"/>
</dbReference>